<dbReference type="InterPro" id="IPR011990">
    <property type="entry name" value="TPR-like_helical_dom_sf"/>
</dbReference>
<reference evidence="8" key="2">
    <citation type="submission" date="2020-07" db="EMBL/GenBank/DDBJ databases">
        <title>Chryseobacterium sp.cx-624.</title>
        <authorList>
            <person name="Yang C."/>
        </authorList>
    </citation>
    <scope>NUCLEOTIDE SEQUENCE [LARGE SCALE GENOMIC DNA]</scope>
    <source>
        <strain evidence="8">cx-624</strain>
    </source>
</reference>
<dbReference type="Proteomes" id="UP000539710">
    <property type="component" value="Unassembled WGS sequence"/>
</dbReference>
<dbReference type="PROSITE" id="PS50293">
    <property type="entry name" value="TPR_REGION"/>
    <property type="match status" value="1"/>
</dbReference>
<feature type="signal peptide" evidence="5">
    <location>
        <begin position="1"/>
        <end position="22"/>
    </location>
</feature>
<evidence type="ECO:0000313" key="7">
    <source>
        <dbReference type="EMBL" id="QMS98260.1"/>
    </source>
</evidence>
<dbReference type="InterPro" id="IPR051685">
    <property type="entry name" value="Ycf3/AcsC/BcsC/TPR_MFPF"/>
</dbReference>
<feature type="chain" id="PRO_5044656198" evidence="5">
    <location>
        <begin position="23"/>
        <end position="243"/>
    </location>
</feature>
<name>A0A7D7LPB9_9FLAO</name>
<dbReference type="Proteomes" id="UP000515349">
    <property type="component" value="Chromosome"/>
</dbReference>
<reference evidence="9" key="3">
    <citation type="submission" date="2020-07" db="EMBL/GenBank/DDBJ databases">
        <title>Flavobacterium sp. xlx-214.</title>
        <authorList>
            <person name="Yang C."/>
        </authorList>
    </citation>
    <scope>NUCLEOTIDE SEQUENCE [LARGE SCALE GENOMIC DNA]</scope>
    <source>
        <strain evidence="9">CX-624</strain>
    </source>
</reference>
<evidence type="ECO:0000256" key="1">
    <source>
        <dbReference type="ARBA" id="ARBA00022737"/>
    </source>
</evidence>
<dbReference type="InterPro" id="IPR019734">
    <property type="entry name" value="TPR_rpt"/>
</dbReference>
<dbReference type="PANTHER" id="PTHR44943">
    <property type="entry name" value="CELLULOSE SYNTHASE OPERON PROTEIN C"/>
    <property type="match status" value="1"/>
</dbReference>
<dbReference type="SMART" id="SM00028">
    <property type="entry name" value="TPR"/>
    <property type="match status" value="3"/>
</dbReference>
<keyword evidence="5" id="KW-0732">Signal</keyword>
<dbReference type="AlphaFoldDB" id="A0A7D7LPB9"/>
<dbReference type="KEGG" id="cbau:H1R16_11245"/>
<feature type="repeat" description="TPR" evidence="3">
    <location>
        <begin position="97"/>
        <end position="130"/>
    </location>
</feature>
<organism evidence="7 8">
    <name type="scientific">Marnyiella aurantia</name>
    <dbReference type="NCBI Taxonomy" id="2758037"/>
    <lineage>
        <taxon>Bacteria</taxon>
        <taxon>Pseudomonadati</taxon>
        <taxon>Bacteroidota</taxon>
        <taxon>Flavobacteriia</taxon>
        <taxon>Flavobacteriales</taxon>
        <taxon>Weeksellaceae</taxon>
        <taxon>Marnyiella</taxon>
    </lineage>
</organism>
<reference evidence="7" key="1">
    <citation type="submission" date="2020-07" db="EMBL/GenBank/DDBJ databases">
        <title>Chryseobacterium sp. CX-624.</title>
        <authorList>
            <person name="Yang C."/>
        </authorList>
    </citation>
    <scope>NUCLEOTIDE SEQUENCE</scope>
    <source>
        <strain evidence="7">CX-624</strain>
    </source>
</reference>
<dbReference type="SUPFAM" id="SSF48452">
    <property type="entry name" value="TPR-like"/>
    <property type="match status" value="1"/>
</dbReference>
<evidence type="ECO:0000256" key="2">
    <source>
        <dbReference type="ARBA" id="ARBA00022803"/>
    </source>
</evidence>
<dbReference type="Pfam" id="PF13424">
    <property type="entry name" value="TPR_12"/>
    <property type="match status" value="1"/>
</dbReference>
<evidence type="ECO:0000313" key="6">
    <source>
        <dbReference type="EMBL" id="MBA5246370.1"/>
    </source>
</evidence>
<dbReference type="EMBL" id="JACEUX010000001">
    <property type="protein sequence ID" value="MBA5246370.1"/>
    <property type="molecule type" value="Genomic_DNA"/>
</dbReference>
<dbReference type="EMBL" id="CP059472">
    <property type="protein sequence ID" value="QMS98260.1"/>
    <property type="molecule type" value="Genomic_DNA"/>
</dbReference>
<protein>
    <submittedName>
        <fullName evidence="7">Tetratricopeptide repeat protein</fullName>
    </submittedName>
</protein>
<dbReference type="Gene3D" id="1.25.40.10">
    <property type="entry name" value="Tetratricopeptide repeat domain"/>
    <property type="match status" value="1"/>
</dbReference>
<evidence type="ECO:0000256" key="5">
    <source>
        <dbReference type="SAM" id="SignalP"/>
    </source>
</evidence>
<feature type="region of interest" description="Disordered" evidence="4">
    <location>
        <begin position="142"/>
        <end position="243"/>
    </location>
</feature>
<evidence type="ECO:0000256" key="3">
    <source>
        <dbReference type="PROSITE-ProRule" id="PRU00339"/>
    </source>
</evidence>
<evidence type="ECO:0000256" key="4">
    <source>
        <dbReference type="SAM" id="MobiDB-lite"/>
    </source>
</evidence>
<gene>
    <name evidence="7" type="ORF">H1R16_11245</name>
    <name evidence="6" type="ORF">H2507_04220</name>
</gene>
<keyword evidence="9" id="KW-1185">Reference proteome</keyword>
<accession>A0A7D7LPB9</accession>
<keyword evidence="1" id="KW-0677">Repeat</keyword>
<dbReference type="RefSeq" id="WP_181886454.1">
    <property type="nucleotide sequence ID" value="NZ_CP059472.1"/>
</dbReference>
<feature type="compositionally biased region" description="Basic and acidic residues" evidence="4">
    <location>
        <begin position="157"/>
        <end position="173"/>
    </location>
</feature>
<dbReference type="PROSITE" id="PS50005">
    <property type="entry name" value="TPR"/>
    <property type="match status" value="2"/>
</dbReference>
<evidence type="ECO:0000313" key="8">
    <source>
        <dbReference type="Proteomes" id="UP000515349"/>
    </source>
</evidence>
<evidence type="ECO:0000313" key="9">
    <source>
        <dbReference type="Proteomes" id="UP000539710"/>
    </source>
</evidence>
<proteinExistence type="predicted"/>
<dbReference type="PANTHER" id="PTHR44943:SF8">
    <property type="entry name" value="TPR REPEAT-CONTAINING PROTEIN MJ0263"/>
    <property type="match status" value="1"/>
</dbReference>
<feature type="compositionally biased region" description="Basic and acidic residues" evidence="4">
    <location>
        <begin position="216"/>
        <end position="229"/>
    </location>
</feature>
<sequence>MQSSTFIITMFTLLFCGTLVSAQKSYNALVHEGNRLYEQNKYEVAASSYLEAIKTDSKDYTGYYNLGNALYRSKKYEEAITQYTKASELSQNLPDKAAALHNIGNAYMQLNKPEKAAEFYKQSLKQEPRNEQTRKNYEIAKLKEQENKQNQGGGGEGNKKQDQSGQGNEKKDGQQGSGSGPDNEGNDKSGSNPNQNKDNNNGALPKGMQDAILNRVSEKERETAKKILNKDSYSMPESNEKDW</sequence>
<feature type="compositionally biased region" description="Polar residues" evidence="4">
    <location>
        <begin position="188"/>
        <end position="202"/>
    </location>
</feature>
<reference evidence="6" key="4">
    <citation type="submission" date="2020-07" db="EMBL/GenBank/DDBJ databases">
        <authorList>
            <person name="Yang C."/>
        </authorList>
    </citation>
    <scope>NUCLEOTIDE SEQUENCE</scope>
    <source>
        <strain evidence="6">Cx-624</strain>
    </source>
</reference>
<keyword evidence="2 3" id="KW-0802">TPR repeat</keyword>
<feature type="repeat" description="TPR" evidence="3">
    <location>
        <begin position="60"/>
        <end position="93"/>
    </location>
</feature>